<gene>
    <name evidence="5" type="ORF">PECAL_3P12760</name>
</gene>
<protein>
    <submittedName>
        <fullName evidence="5">Uncharacterized protein</fullName>
    </submittedName>
</protein>
<feature type="region of interest" description="Disordered" evidence="4">
    <location>
        <begin position="1"/>
        <end position="20"/>
    </location>
</feature>
<evidence type="ECO:0000256" key="1">
    <source>
        <dbReference type="ARBA" id="ARBA00022723"/>
    </source>
</evidence>
<name>A0A8J2SNL7_9STRA</name>
<dbReference type="Proteomes" id="UP000789595">
    <property type="component" value="Unassembled WGS sequence"/>
</dbReference>
<dbReference type="Gene3D" id="3.30.60.90">
    <property type="match status" value="1"/>
</dbReference>
<dbReference type="OrthoDB" id="2122982at2759"/>
<keyword evidence="1" id="KW-0479">Metal-binding</keyword>
<evidence type="ECO:0000256" key="2">
    <source>
        <dbReference type="ARBA" id="ARBA00022771"/>
    </source>
</evidence>
<evidence type="ECO:0000256" key="3">
    <source>
        <dbReference type="ARBA" id="ARBA00022833"/>
    </source>
</evidence>
<sequence>MAEAAEAAPETDHPAPGEPLIDDAVAKSAARKLVSGAINAAKASALADDTLVASLRICTLDGVATTDDDTDVLLSKLAALSVSAALYVTVDGEETKIDSEEALFAALRAAASARAIAFRTETRPAKRQRDDSDDEAADATKRRRHFLNVSSSGIVVASPGVFEAAAAGESVAVKVFDESSDVHVGTTCGHCKASPIRGVRYTRPAPGGADLDLCEPCLLAYRTGPARGERRLPFKRVPHPVREVAL</sequence>
<evidence type="ECO:0000313" key="6">
    <source>
        <dbReference type="Proteomes" id="UP000789595"/>
    </source>
</evidence>
<dbReference type="GO" id="GO:0008270">
    <property type="term" value="F:zinc ion binding"/>
    <property type="evidence" value="ECO:0007669"/>
    <property type="project" value="UniProtKB-KW"/>
</dbReference>
<organism evidence="5 6">
    <name type="scientific">Pelagomonas calceolata</name>
    <dbReference type="NCBI Taxonomy" id="35677"/>
    <lineage>
        <taxon>Eukaryota</taxon>
        <taxon>Sar</taxon>
        <taxon>Stramenopiles</taxon>
        <taxon>Ochrophyta</taxon>
        <taxon>Pelagophyceae</taxon>
        <taxon>Pelagomonadales</taxon>
        <taxon>Pelagomonadaceae</taxon>
        <taxon>Pelagomonas</taxon>
    </lineage>
</organism>
<feature type="region of interest" description="Disordered" evidence="4">
    <location>
        <begin position="120"/>
        <end position="139"/>
    </location>
</feature>
<evidence type="ECO:0000313" key="5">
    <source>
        <dbReference type="EMBL" id="CAH0371341.1"/>
    </source>
</evidence>
<dbReference type="AlphaFoldDB" id="A0A8J2SNL7"/>
<dbReference type="InterPro" id="IPR043145">
    <property type="entry name" value="Znf_ZZ_sf"/>
</dbReference>
<evidence type="ECO:0000256" key="4">
    <source>
        <dbReference type="SAM" id="MobiDB-lite"/>
    </source>
</evidence>
<dbReference type="SUPFAM" id="SSF57850">
    <property type="entry name" value="RING/U-box"/>
    <property type="match status" value="1"/>
</dbReference>
<keyword evidence="3" id="KW-0862">Zinc</keyword>
<dbReference type="EMBL" id="CAKKNE010000003">
    <property type="protein sequence ID" value="CAH0371341.1"/>
    <property type="molecule type" value="Genomic_DNA"/>
</dbReference>
<comment type="caution">
    <text evidence="5">The sequence shown here is derived from an EMBL/GenBank/DDBJ whole genome shotgun (WGS) entry which is preliminary data.</text>
</comment>
<accession>A0A8J2SNL7</accession>
<reference evidence="5" key="1">
    <citation type="submission" date="2021-11" db="EMBL/GenBank/DDBJ databases">
        <authorList>
            <consortium name="Genoscope - CEA"/>
            <person name="William W."/>
        </authorList>
    </citation>
    <scope>NUCLEOTIDE SEQUENCE</scope>
</reference>
<keyword evidence="2" id="KW-0863">Zinc-finger</keyword>
<keyword evidence="6" id="KW-1185">Reference proteome</keyword>
<proteinExistence type="predicted"/>
<feature type="compositionally biased region" description="Basic and acidic residues" evidence="4">
    <location>
        <begin position="120"/>
        <end position="130"/>
    </location>
</feature>